<feature type="domain" description="Piwi" evidence="9">
    <location>
        <begin position="664"/>
        <end position="961"/>
    </location>
</feature>
<feature type="domain" description="PAZ" evidence="8">
    <location>
        <begin position="365"/>
        <end position="481"/>
    </location>
</feature>
<dbReference type="Pfam" id="PF02170">
    <property type="entry name" value="PAZ"/>
    <property type="match status" value="1"/>
</dbReference>
<keyword evidence="2" id="KW-0678">Repressor</keyword>
<feature type="compositionally biased region" description="Basic and acidic residues" evidence="7">
    <location>
        <begin position="153"/>
        <end position="163"/>
    </location>
</feature>
<dbReference type="EMBL" id="OX459118">
    <property type="protein sequence ID" value="CAI9090477.1"/>
    <property type="molecule type" value="Genomic_DNA"/>
</dbReference>
<dbReference type="PROSITE" id="PS50822">
    <property type="entry name" value="PIWI"/>
    <property type="match status" value="1"/>
</dbReference>
<dbReference type="InterPro" id="IPR036397">
    <property type="entry name" value="RNaseH_sf"/>
</dbReference>
<sequence>MDGRSYDQYGGGGGRGRGGCRNSGGRGYGGGGGSRGGAGGFWSSSGGSNSSSWRSSGPSPTPPSTNSQANSSSGGSDNRPWRSSAPSPIPSTNNQPRSSPGGFDSRSWRSSGPSPTPSTTQSPSSRNYSVEHKAILQSMKISEEKQLPLPSNTRDDKILPMRRPDRGSLSARSVSLLANHFSVSFNSRSVIMHYSVEIKPATIAGKRPFKKSIPKTVMRSIKDKLFTEDDNFPVDMVAYDGERNIFSAVELPVGEFTVTTSFSYKFTIREVSRLECSKLEEYLCGKISYIPRDVLQGMDVVMKENPSKHRISVGRSFYSKNYEVRDDLSCGVAAYRGFYQSLKPTSQGLALCLDYSVLAFRKPVPVLDFLKEHIQGFTKADDVIRMRREVINALRGLKVNVTHRVSKQKFIISGLTREPTRSLSFDLIGRNSQDSGRKIGIVEYFWEKYERRIEHLNIPCLDIGKPNQINYVPMEFCVLVEGQRNRRLDRDRAQFLKRISLAAPAERKNSICEMVQGQDGPSGVVAENFDMKVEKNMTPIQGRVLGAPELKLREMNGSICPVTVDQERCQWHIDGKSLVGAQSIERWALIDFTSTSHFKMHIQEFVYNLRNHSSRLGMHMEEPVVCCSTGMHEFSTVSRIEKLLRKVVADARQGGCQQGKELQLIVCIMTKRDPGYKYLKWVSETQIGVVTQCSLSTHASKAQDQYLTNLCLKINAKVGGSNIELNEQLPNFVNEDNVMFIGADVNHPAAQNSTCPSIAAVVGTINWPATNRYAARIQPQEHRKEKIVNFGSICRDLVNTFAQRNNCKPKKIIVFRDGVSEGQFGMVLNEELRDLQRAVCTEDYWPTITVVVAQKRHHTRLFNSKDGGVIVNVPPGTVVDTTIIHPFEFDFYLCSHYGSLGTSIPTHYYVLWDENGFTSDKLQKLIYNLCFTFARCTKPVSLVPPVYYADLVAYRGRLFQEVAMEQSSESRSAASASSLSAASFQQNFYTLHQDLQNVMYFV</sequence>
<dbReference type="FunFam" id="2.170.260.10:FF:000008">
    <property type="entry name" value="Protein argonaute 7"/>
    <property type="match status" value="1"/>
</dbReference>
<protein>
    <submittedName>
        <fullName evidence="10">OLC1v1025256C1</fullName>
    </submittedName>
</protein>
<evidence type="ECO:0000256" key="1">
    <source>
        <dbReference type="ARBA" id="ARBA00008201"/>
    </source>
</evidence>
<dbReference type="Gene3D" id="3.40.50.2300">
    <property type="match status" value="1"/>
</dbReference>
<evidence type="ECO:0000259" key="9">
    <source>
        <dbReference type="PROSITE" id="PS50822"/>
    </source>
</evidence>
<dbReference type="InterPro" id="IPR032474">
    <property type="entry name" value="Argonaute_N"/>
</dbReference>
<dbReference type="GO" id="GO:0031047">
    <property type="term" value="P:regulatory ncRNA-mediated gene silencing"/>
    <property type="evidence" value="ECO:0007669"/>
    <property type="project" value="UniProtKB-KW"/>
</dbReference>
<evidence type="ECO:0000256" key="6">
    <source>
        <dbReference type="ARBA" id="ARBA00023274"/>
    </source>
</evidence>
<feature type="region of interest" description="Disordered" evidence="7">
    <location>
        <begin position="141"/>
        <end position="163"/>
    </location>
</feature>
<keyword evidence="5" id="KW-0943">RNA-mediated gene silencing</keyword>
<feature type="compositionally biased region" description="Low complexity" evidence="7">
    <location>
        <begin position="41"/>
        <end position="76"/>
    </location>
</feature>
<proteinExistence type="inferred from homology"/>
<dbReference type="SMART" id="SM00950">
    <property type="entry name" value="Piwi"/>
    <property type="match status" value="1"/>
</dbReference>
<dbReference type="CDD" id="cd02846">
    <property type="entry name" value="PAZ_argonaute_like"/>
    <property type="match status" value="1"/>
</dbReference>
<evidence type="ECO:0000256" key="4">
    <source>
        <dbReference type="ARBA" id="ARBA00022884"/>
    </source>
</evidence>
<dbReference type="Gene3D" id="2.170.260.10">
    <property type="entry name" value="paz domain"/>
    <property type="match status" value="1"/>
</dbReference>
<keyword evidence="6" id="KW-0687">Ribonucleoprotein</keyword>
<dbReference type="PANTHER" id="PTHR22891">
    <property type="entry name" value="EUKARYOTIC TRANSLATION INITIATION FACTOR 2C"/>
    <property type="match status" value="1"/>
</dbReference>
<dbReference type="InterPro" id="IPR045246">
    <property type="entry name" value="Piwi_ago-like"/>
</dbReference>
<evidence type="ECO:0000313" key="11">
    <source>
        <dbReference type="Proteomes" id="UP001161247"/>
    </source>
</evidence>
<keyword evidence="3" id="KW-0810">Translation regulation</keyword>
<dbReference type="Gene3D" id="3.30.420.10">
    <property type="entry name" value="Ribonuclease H-like superfamily/Ribonuclease H"/>
    <property type="match status" value="1"/>
</dbReference>
<dbReference type="Pfam" id="PF16486">
    <property type="entry name" value="ArgoN"/>
    <property type="match status" value="1"/>
</dbReference>
<evidence type="ECO:0000313" key="10">
    <source>
        <dbReference type="EMBL" id="CAI9090477.1"/>
    </source>
</evidence>
<organism evidence="10 11">
    <name type="scientific">Oldenlandia corymbosa var. corymbosa</name>
    <dbReference type="NCBI Taxonomy" id="529605"/>
    <lineage>
        <taxon>Eukaryota</taxon>
        <taxon>Viridiplantae</taxon>
        <taxon>Streptophyta</taxon>
        <taxon>Embryophyta</taxon>
        <taxon>Tracheophyta</taxon>
        <taxon>Spermatophyta</taxon>
        <taxon>Magnoliopsida</taxon>
        <taxon>eudicotyledons</taxon>
        <taxon>Gunneridae</taxon>
        <taxon>Pentapetalae</taxon>
        <taxon>asterids</taxon>
        <taxon>lamiids</taxon>
        <taxon>Gentianales</taxon>
        <taxon>Rubiaceae</taxon>
        <taxon>Rubioideae</taxon>
        <taxon>Spermacoceae</taxon>
        <taxon>Hedyotis-Oldenlandia complex</taxon>
        <taxon>Oldenlandia</taxon>
    </lineage>
</organism>
<feature type="region of interest" description="Disordered" evidence="7">
    <location>
        <begin position="1"/>
        <end position="129"/>
    </location>
</feature>
<accession>A0AAV1C6N7</accession>
<evidence type="ECO:0000259" key="8">
    <source>
        <dbReference type="PROSITE" id="PS50821"/>
    </source>
</evidence>
<reference evidence="10" key="1">
    <citation type="submission" date="2023-03" db="EMBL/GenBank/DDBJ databases">
        <authorList>
            <person name="Julca I."/>
        </authorList>
    </citation>
    <scope>NUCLEOTIDE SEQUENCE</scope>
</reference>
<dbReference type="SUPFAM" id="SSF53098">
    <property type="entry name" value="Ribonuclease H-like"/>
    <property type="match status" value="1"/>
</dbReference>
<dbReference type="GO" id="GO:1990904">
    <property type="term" value="C:ribonucleoprotein complex"/>
    <property type="evidence" value="ECO:0007669"/>
    <property type="project" value="UniProtKB-KW"/>
</dbReference>
<dbReference type="GO" id="GO:0051607">
    <property type="term" value="P:defense response to virus"/>
    <property type="evidence" value="ECO:0007669"/>
    <property type="project" value="UniProtKB-ARBA"/>
</dbReference>
<dbReference type="InterPro" id="IPR012337">
    <property type="entry name" value="RNaseH-like_sf"/>
</dbReference>
<feature type="compositionally biased region" description="Polar residues" evidence="7">
    <location>
        <begin position="84"/>
        <end position="98"/>
    </location>
</feature>
<feature type="compositionally biased region" description="Gly residues" evidence="7">
    <location>
        <begin position="9"/>
        <end position="40"/>
    </location>
</feature>
<gene>
    <name evidence="10" type="ORF">OLC1_LOCUS2634</name>
</gene>
<dbReference type="InterPro" id="IPR003165">
    <property type="entry name" value="Piwi"/>
</dbReference>
<feature type="compositionally biased region" description="Low complexity" evidence="7">
    <location>
        <begin position="108"/>
        <end position="126"/>
    </location>
</feature>
<name>A0AAV1C6N7_OLDCO</name>
<dbReference type="CDD" id="cd04657">
    <property type="entry name" value="Piwi_ago-like"/>
    <property type="match status" value="1"/>
</dbReference>
<dbReference type="AlphaFoldDB" id="A0AAV1C6N7"/>
<evidence type="ECO:0000256" key="7">
    <source>
        <dbReference type="SAM" id="MobiDB-lite"/>
    </source>
</evidence>
<evidence type="ECO:0000256" key="2">
    <source>
        <dbReference type="ARBA" id="ARBA00022491"/>
    </source>
</evidence>
<keyword evidence="11" id="KW-1185">Reference proteome</keyword>
<dbReference type="SMART" id="SM00949">
    <property type="entry name" value="PAZ"/>
    <property type="match status" value="1"/>
</dbReference>
<keyword evidence="4" id="KW-0694">RNA-binding</keyword>
<dbReference type="PROSITE" id="PS50821">
    <property type="entry name" value="PAZ"/>
    <property type="match status" value="1"/>
</dbReference>
<evidence type="ECO:0000256" key="5">
    <source>
        <dbReference type="ARBA" id="ARBA00023158"/>
    </source>
</evidence>
<dbReference type="SUPFAM" id="SSF101690">
    <property type="entry name" value="PAZ domain"/>
    <property type="match status" value="1"/>
</dbReference>
<evidence type="ECO:0000256" key="3">
    <source>
        <dbReference type="ARBA" id="ARBA00022845"/>
    </source>
</evidence>
<dbReference type="InterPro" id="IPR003100">
    <property type="entry name" value="PAZ_dom"/>
</dbReference>
<dbReference type="SMART" id="SM01163">
    <property type="entry name" value="DUF1785"/>
    <property type="match status" value="1"/>
</dbReference>
<dbReference type="GO" id="GO:0003723">
    <property type="term" value="F:RNA binding"/>
    <property type="evidence" value="ECO:0007669"/>
    <property type="project" value="UniProtKB-KW"/>
</dbReference>
<dbReference type="GO" id="GO:0006417">
    <property type="term" value="P:regulation of translation"/>
    <property type="evidence" value="ECO:0007669"/>
    <property type="project" value="UniProtKB-KW"/>
</dbReference>
<comment type="similarity">
    <text evidence="1">Belongs to the argonaute family. Ago subfamily.</text>
</comment>
<dbReference type="Pfam" id="PF02171">
    <property type="entry name" value="Piwi"/>
    <property type="match status" value="1"/>
</dbReference>
<dbReference type="Proteomes" id="UP001161247">
    <property type="component" value="Chromosome 1"/>
</dbReference>
<dbReference type="Pfam" id="PF08699">
    <property type="entry name" value="ArgoL1"/>
    <property type="match status" value="1"/>
</dbReference>
<dbReference type="InterPro" id="IPR014811">
    <property type="entry name" value="ArgoL1"/>
</dbReference>
<dbReference type="InterPro" id="IPR036085">
    <property type="entry name" value="PAZ_dom_sf"/>
</dbReference>